<dbReference type="PANTHER" id="PTHR42771:SF2">
    <property type="entry name" value="IRON(3+)-HYDROXAMATE IMPORT ATP-BINDING PROTEIN FHUC"/>
    <property type="match status" value="1"/>
</dbReference>
<dbReference type="Gene3D" id="3.40.50.300">
    <property type="entry name" value="P-loop containing nucleotide triphosphate hydrolases"/>
    <property type="match status" value="1"/>
</dbReference>
<organism evidence="12 13">
    <name type="scientific">Roseovarius pacificus</name>
    <dbReference type="NCBI Taxonomy" id="337701"/>
    <lineage>
        <taxon>Bacteria</taxon>
        <taxon>Pseudomonadati</taxon>
        <taxon>Pseudomonadota</taxon>
        <taxon>Alphaproteobacteria</taxon>
        <taxon>Rhodobacterales</taxon>
        <taxon>Roseobacteraceae</taxon>
        <taxon>Roseovarius</taxon>
    </lineage>
</organism>
<keyword evidence="4" id="KW-1003">Cell membrane</keyword>
<keyword evidence="8" id="KW-0408">Iron</keyword>
<dbReference type="PROSITE" id="PS50893">
    <property type="entry name" value="ABC_TRANSPORTER_2"/>
    <property type="match status" value="1"/>
</dbReference>
<dbReference type="InterPro" id="IPR017871">
    <property type="entry name" value="ABC_transporter-like_CS"/>
</dbReference>
<dbReference type="GO" id="GO:0016887">
    <property type="term" value="F:ATP hydrolysis activity"/>
    <property type="evidence" value="ECO:0007669"/>
    <property type="project" value="InterPro"/>
</dbReference>
<dbReference type="CDD" id="cd03214">
    <property type="entry name" value="ABC_Iron-Siderophores_B12_Hemin"/>
    <property type="match status" value="1"/>
</dbReference>
<keyword evidence="5" id="KW-0410">Iron transport</keyword>
<dbReference type="InterPro" id="IPR051535">
    <property type="entry name" value="Siderophore_ABC-ATPase"/>
</dbReference>
<accession>A0A1M7A591</accession>
<keyword evidence="9" id="KW-0406">Ion transport</keyword>
<protein>
    <submittedName>
        <fullName evidence="12">Iron complex transport system ATP-binding protein</fullName>
    </submittedName>
</protein>
<keyword evidence="10" id="KW-0472">Membrane</keyword>
<dbReference type="RefSeq" id="WP_073033886.1">
    <property type="nucleotide sequence ID" value="NZ_BMLR01000002.1"/>
</dbReference>
<evidence type="ECO:0000256" key="8">
    <source>
        <dbReference type="ARBA" id="ARBA00023004"/>
    </source>
</evidence>
<dbReference type="InterPro" id="IPR003593">
    <property type="entry name" value="AAA+_ATPase"/>
</dbReference>
<evidence type="ECO:0000256" key="4">
    <source>
        <dbReference type="ARBA" id="ARBA00022475"/>
    </source>
</evidence>
<evidence type="ECO:0000256" key="3">
    <source>
        <dbReference type="ARBA" id="ARBA00022448"/>
    </source>
</evidence>
<keyword evidence="6" id="KW-0547">Nucleotide-binding</keyword>
<dbReference type="InterPro" id="IPR027417">
    <property type="entry name" value="P-loop_NTPase"/>
</dbReference>
<evidence type="ECO:0000256" key="6">
    <source>
        <dbReference type="ARBA" id="ARBA00022741"/>
    </source>
</evidence>
<dbReference type="InterPro" id="IPR003439">
    <property type="entry name" value="ABC_transporter-like_ATP-bd"/>
</dbReference>
<dbReference type="STRING" id="337701.SAMN05444398_102178"/>
<evidence type="ECO:0000256" key="5">
    <source>
        <dbReference type="ARBA" id="ARBA00022496"/>
    </source>
</evidence>
<dbReference type="Proteomes" id="UP000183974">
    <property type="component" value="Unassembled WGS sequence"/>
</dbReference>
<evidence type="ECO:0000313" key="12">
    <source>
        <dbReference type="EMBL" id="SHL37810.1"/>
    </source>
</evidence>
<sequence>MTERLYGLGMRDATLGYGRGGPVIEDLSLTIPSRRFTALLGPNGCGKSTILHGLAGLHTPQCGEVVLDGKSIRALGTKALARRVGLLAQTASAPDGLTVGELVRQGRYPHRPVFGAWSGADEDAVESALRRTSMTGYRDRPVDSLSGGQRQRAWIAMTLAQQSDILLLDEPTTYLDLAHQIDVLGLMRRLVDQEGATVVAVLHDLVQAARYADHLVLIRGGRIVAQGAPISVLTPENVKAVFGVDVVILSDPDSAAPICLPRCNGAATSNPQA</sequence>
<dbReference type="Pfam" id="PF00005">
    <property type="entry name" value="ABC_tran"/>
    <property type="match status" value="1"/>
</dbReference>
<proteinExistence type="inferred from homology"/>
<evidence type="ECO:0000313" key="13">
    <source>
        <dbReference type="Proteomes" id="UP000183974"/>
    </source>
</evidence>
<dbReference type="SMART" id="SM00382">
    <property type="entry name" value="AAA"/>
    <property type="match status" value="1"/>
</dbReference>
<dbReference type="FunFam" id="3.40.50.300:FF:000134">
    <property type="entry name" value="Iron-enterobactin ABC transporter ATP-binding protein"/>
    <property type="match status" value="1"/>
</dbReference>
<evidence type="ECO:0000256" key="2">
    <source>
        <dbReference type="ARBA" id="ARBA00005417"/>
    </source>
</evidence>
<evidence type="ECO:0000256" key="9">
    <source>
        <dbReference type="ARBA" id="ARBA00023065"/>
    </source>
</evidence>
<dbReference type="PROSITE" id="PS00211">
    <property type="entry name" value="ABC_TRANSPORTER_1"/>
    <property type="match status" value="1"/>
</dbReference>
<gene>
    <name evidence="12" type="ORF">SAMN05444398_102178</name>
</gene>
<keyword evidence="13" id="KW-1185">Reference proteome</keyword>
<dbReference type="PANTHER" id="PTHR42771">
    <property type="entry name" value="IRON(3+)-HYDROXAMATE IMPORT ATP-BINDING PROTEIN FHUC"/>
    <property type="match status" value="1"/>
</dbReference>
<reference evidence="12 13" key="1">
    <citation type="submission" date="2016-11" db="EMBL/GenBank/DDBJ databases">
        <authorList>
            <person name="Jaros S."/>
            <person name="Januszkiewicz K."/>
            <person name="Wedrychowicz H."/>
        </authorList>
    </citation>
    <scope>NUCLEOTIDE SEQUENCE [LARGE SCALE GENOMIC DNA]</scope>
    <source>
        <strain evidence="12 13">DSM 29589</strain>
    </source>
</reference>
<keyword evidence="3" id="KW-0813">Transport</keyword>
<evidence type="ECO:0000256" key="10">
    <source>
        <dbReference type="ARBA" id="ARBA00023136"/>
    </source>
</evidence>
<comment type="similarity">
    <text evidence="2">Belongs to the ABC transporter superfamily.</text>
</comment>
<dbReference type="GO" id="GO:0005886">
    <property type="term" value="C:plasma membrane"/>
    <property type="evidence" value="ECO:0007669"/>
    <property type="project" value="UniProtKB-SubCell"/>
</dbReference>
<evidence type="ECO:0000256" key="7">
    <source>
        <dbReference type="ARBA" id="ARBA00022840"/>
    </source>
</evidence>
<name>A0A1M7A591_9RHOB</name>
<dbReference type="SUPFAM" id="SSF52540">
    <property type="entry name" value="P-loop containing nucleoside triphosphate hydrolases"/>
    <property type="match status" value="1"/>
</dbReference>
<dbReference type="GO" id="GO:0005524">
    <property type="term" value="F:ATP binding"/>
    <property type="evidence" value="ECO:0007669"/>
    <property type="project" value="UniProtKB-KW"/>
</dbReference>
<keyword evidence="7 12" id="KW-0067">ATP-binding</keyword>
<dbReference type="EMBL" id="FRBR01000002">
    <property type="protein sequence ID" value="SHL37810.1"/>
    <property type="molecule type" value="Genomic_DNA"/>
</dbReference>
<comment type="subcellular location">
    <subcellularLocation>
        <location evidence="1">Cell membrane</location>
        <topology evidence="1">Peripheral membrane protein</topology>
    </subcellularLocation>
</comment>
<dbReference type="OrthoDB" id="9805601at2"/>
<dbReference type="AlphaFoldDB" id="A0A1M7A591"/>
<dbReference type="GO" id="GO:0006826">
    <property type="term" value="P:iron ion transport"/>
    <property type="evidence" value="ECO:0007669"/>
    <property type="project" value="UniProtKB-KW"/>
</dbReference>
<evidence type="ECO:0000259" key="11">
    <source>
        <dbReference type="PROSITE" id="PS50893"/>
    </source>
</evidence>
<feature type="domain" description="ABC transporter" evidence="11">
    <location>
        <begin position="8"/>
        <end position="245"/>
    </location>
</feature>
<evidence type="ECO:0000256" key="1">
    <source>
        <dbReference type="ARBA" id="ARBA00004202"/>
    </source>
</evidence>